<proteinExistence type="inferred from homology"/>
<gene>
    <name evidence="10" type="ORF">CWI37_0119p0010</name>
    <name evidence="11" type="ORF">CWI38_0604p0040</name>
</gene>
<dbReference type="Proteomes" id="UP000292362">
    <property type="component" value="Unassembled WGS sequence"/>
</dbReference>
<evidence type="ECO:0000256" key="9">
    <source>
        <dbReference type="RuleBase" id="RU000612"/>
    </source>
</evidence>
<dbReference type="PANTHER" id="PTHR11469:SF1">
    <property type="entry name" value="GLUCOSE-6-PHOSPHATE ISOMERASE"/>
    <property type="match status" value="1"/>
</dbReference>
<dbReference type="UniPathway" id="UPA00109">
    <property type="reaction ID" value="UER00181"/>
</dbReference>
<comment type="caution">
    <text evidence="10">The sequence shown here is derived from an EMBL/GenBank/DDBJ whole genome shotgun (WGS) entry which is preliminary data.</text>
</comment>
<comment type="similarity">
    <text evidence="2 9">Belongs to the GPI family.</text>
</comment>
<dbReference type="GO" id="GO:0005829">
    <property type="term" value="C:cytosol"/>
    <property type="evidence" value="ECO:0007669"/>
    <property type="project" value="TreeGrafter"/>
</dbReference>
<dbReference type="InterPro" id="IPR023096">
    <property type="entry name" value="G6P_Isomerase_C"/>
</dbReference>
<dbReference type="GO" id="GO:0097367">
    <property type="term" value="F:carbohydrate derivative binding"/>
    <property type="evidence" value="ECO:0007669"/>
    <property type="project" value="InterPro"/>
</dbReference>
<dbReference type="NCBIfam" id="NF001211">
    <property type="entry name" value="PRK00179.1"/>
    <property type="match status" value="1"/>
</dbReference>
<evidence type="ECO:0000256" key="3">
    <source>
        <dbReference type="ARBA" id="ARBA00011952"/>
    </source>
</evidence>
<evidence type="ECO:0000313" key="11">
    <source>
        <dbReference type="EMBL" id="TBU12855.1"/>
    </source>
</evidence>
<dbReference type="CDD" id="cd05016">
    <property type="entry name" value="SIS_PGI_2"/>
    <property type="match status" value="1"/>
</dbReference>
<comment type="pathway">
    <text evidence="1 9">Carbohydrate degradation; glycolysis; D-glyceraldehyde 3-phosphate and glycerone phosphate from D-glucose: step 2/4.</text>
</comment>
<protein>
    <recommendedName>
        <fullName evidence="3 9">Glucose-6-phosphate isomerase</fullName>
        <ecNumber evidence="3 9">5.3.1.9</ecNumber>
    </recommendedName>
</protein>
<dbReference type="OrthoDB" id="5831190at2759"/>
<dbReference type="PANTHER" id="PTHR11469">
    <property type="entry name" value="GLUCOSE-6-PHOSPHATE ISOMERASE"/>
    <property type="match status" value="1"/>
</dbReference>
<evidence type="ECO:0000256" key="4">
    <source>
        <dbReference type="ARBA" id="ARBA00022432"/>
    </source>
</evidence>
<dbReference type="VEuPathDB" id="MicrosporidiaDB:CWI38_0604p0040"/>
<dbReference type="InterPro" id="IPR035476">
    <property type="entry name" value="SIS_PGI_1"/>
</dbReference>
<evidence type="ECO:0000313" key="12">
    <source>
        <dbReference type="Proteomes" id="UP000292282"/>
    </source>
</evidence>
<keyword evidence="5 9" id="KW-0324">Glycolysis</keyword>
<dbReference type="PRINTS" id="PR00662">
    <property type="entry name" value="G6PISOMERASE"/>
</dbReference>
<evidence type="ECO:0000256" key="8">
    <source>
        <dbReference type="ARBA" id="ARBA00029321"/>
    </source>
</evidence>
<dbReference type="EMBL" id="PITK01000604">
    <property type="protein sequence ID" value="TBU12855.1"/>
    <property type="molecule type" value="Genomic_DNA"/>
</dbReference>
<dbReference type="Pfam" id="PF00342">
    <property type="entry name" value="PGI"/>
    <property type="match status" value="1"/>
</dbReference>
<dbReference type="Gene3D" id="3.40.50.10490">
    <property type="entry name" value="Glucose-6-phosphate isomerase like protein, domain 1"/>
    <property type="match status" value="2"/>
</dbReference>
<dbReference type="PROSITE" id="PS00174">
    <property type="entry name" value="P_GLUCOSE_ISOMERASE_2"/>
    <property type="match status" value="1"/>
</dbReference>
<dbReference type="Gene3D" id="1.10.1390.10">
    <property type="match status" value="1"/>
</dbReference>
<keyword evidence="4 9" id="KW-0312">Gluconeogenesis</keyword>
<dbReference type="GO" id="GO:0004347">
    <property type="term" value="F:glucose-6-phosphate isomerase activity"/>
    <property type="evidence" value="ECO:0007669"/>
    <property type="project" value="UniProtKB-EC"/>
</dbReference>
<name>A0A4Q9L9X4_9MICR</name>
<evidence type="ECO:0000256" key="5">
    <source>
        <dbReference type="ARBA" id="ARBA00023152"/>
    </source>
</evidence>
<dbReference type="InterPro" id="IPR018189">
    <property type="entry name" value="Phosphoglucose_isomerase_CS"/>
</dbReference>
<dbReference type="VEuPathDB" id="MicrosporidiaDB:CWI37_0119p0010"/>
<reference evidence="12 13" key="1">
    <citation type="submission" date="2017-12" db="EMBL/GenBank/DDBJ databases">
        <authorList>
            <person name="Pombert J.-F."/>
            <person name="Haag K.L."/>
            <person name="Ebert D."/>
        </authorList>
    </citation>
    <scope>NUCLEOTIDE SEQUENCE [LARGE SCALE GENOMIC DNA]</scope>
    <source>
        <strain evidence="10">FI-OER-3-3</strain>
        <strain evidence="11">IL-G-3</strain>
    </source>
</reference>
<keyword evidence="6 9" id="KW-0413">Isomerase</keyword>
<dbReference type="Proteomes" id="UP000292282">
    <property type="component" value="Unassembled WGS sequence"/>
</dbReference>
<sequence length="522" mass="59757">MKPSKSIQELIEEKNEERHLKLTRKIQIGDEFIYIDYTRTHVDEGSLKPIYDNMKGIEDKIDDMFTGKKINFTEDRKVLHTALRDKDLIRKLSGEFPDLELTKECTEIYKEFMSMKKFSDKFNNGELLGITGEKIDTVVNIGIGGSDLGPKMACHALNFYKKGNTKVYFISNIDGTDTKLVFDNIDPKKTLFIVVSKTFTTLETISNGNLALNMMKDALKLPEKDIAQHHFVAVSSNLDEVKKFGIKNVFGMWDYVGGRYSVWSTVGLILCLYIGFDNFLEFLKGASIMDEHFKSVKKNENIPILHAVIEIFYNHRLHYNNKCIVPYDQYLSTLPSYLQQAEMESNGKSITKNNEKVERTCFIIWGGTGTDAQHSFFQLSHQGTRETLYEFLMPLSPLNDYKCGNVSHHQMLISNCLAQSRALAIGKKSKTNLHRNFTGNRPSITMCYSKLTPKTLGALISLYEHKIFIQGIYWNINSFDQFGVELGKTMAKEILKDIEEKKHDDNDSATKEILDLVKILNK</sequence>
<dbReference type="AlphaFoldDB" id="A0A4Q9L9X4"/>
<dbReference type="InterPro" id="IPR001672">
    <property type="entry name" value="G6P_Isomerase"/>
</dbReference>
<dbReference type="GO" id="GO:0006094">
    <property type="term" value="P:gluconeogenesis"/>
    <property type="evidence" value="ECO:0007669"/>
    <property type="project" value="UniProtKB-KW"/>
</dbReference>
<evidence type="ECO:0000256" key="2">
    <source>
        <dbReference type="ARBA" id="ARBA00006604"/>
    </source>
</evidence>
<evidence type="ECO:0000256" key="7">
    <source>
        <dbReference type="ARBA" id="ARBA00024178"/>
    </source>
</evidence>
<keyword evidence="12" id="KW-1185">Reference proteome</keyword>
<dbReference type="EC" id="5.3.1.9" evidence="3 9"/>
<accession>A0A4Q9L9X4</accession>
<dbReference type="PROSITE" id="PS00765">
    <property type="entry name" value="P_GLUCOSE_ISOMERASE_1"/>
    <property type="match status" value="1"/>
</dbReference>
<dbReference type="EMBL" id="PITJ01000119">
    <property type="protein sequence ID" value="TBU04557.1"/>
    <property type="molecule type" value="Genomic_DNA"/>
</dbReference>
<dbReference type="InterPro" id="IPR046348">
    <property type="entry name" value="SIS_dom_sf"/>
</dbReference>
<comment type="catalytic activity">
    <reaction evidence="8 9">
        <text>alpha-D-glucose 6-phosphate = beta-D-fructose 6-phosphate</text>
        <dbReference type="Rhea" id="RHEA:11816"/>
        <dbReference type="ChEBI" id="CHEBI:57634"/>
        <dbReference type="ChEBI" id="CHEBI:58225"/>
        <dbReference type="EC" id="5.3.1.9"/>
    </reaction>
</comment>
<evidence type="ECO:0000313" key="10">
    <source>
        <dbReference type="EMBL" id="TBU04557.1"/>
    </source>
</evidence>
<dbReference type="PROSITE" id="PS51463">
    <property type="entry name" value="P_GLUCOSE_ISOMERASE_3"/>
    <property type="match status" value="1"/>
</dbReference>
<dbReference type="CDD" id="cd05015">
    <property type="entry name" value="SIS_PGI_1"/>
    <property type="match status" value="1"/>
</dbReference>
<dbReference type="GO" id="GO:0048029">
    <property type="term" value="F:monosaccharide binding"/>
    <property type="evidence" value="ECO:0007669"/>
    <property type="project" value="TreeGrafter"/>
</dbReference>
<dbReference type="SUPFAM" id="SSF53697">
    <property type="entry name" value="SIS domain"/>
    <property type="match status" value="1"/>
</dbReference>
<dbReference type="GO" id="GO:0006096">
    <property type="term" value="P:glycolytic process"/>
    <property type="evidence" value="ECO:0007669"/>
    <property type="project" value="UniProtKB-UniPathway"/>
</dbReference>
<organism evidence="10 13">
    <name type="scientific">Hamiltosporidium tvaerminnensis</name>
    <dbReference type="NCBI Taxonomy" id="1176355"/>
    <lineage>
        <taxon>Eukaryota</taxon>
        <taxon>Fungi</taxon>
        <taxon>Fungi incertae sedis</taxon>
        <taxon>Microsporidia</taxon>
        <taxon>Dubosqiidae</taxon>
        <taxon>Hamiltosporidium</taxon>
    </lineage>
</organism>
<dbReference type="HAMAP" id="MF_00473">
    <property type="entry name" value="G6P_isomerase"/>
    <property type="match status" value="1"/>
</dbReference>
<evidence type="ECO:0000256" key="1">
    <source>
        <dbReference type="ARBA" id="ARBA00004926"/>
    </source>
</evidence>
<dbReference type="GO" id="GO:0051156">
    <property type="term" value="P:glucose 6-phosphate metabolic process"/>
    <property type="evidence" value="ECO:0007669"/>
    <property type="project" value="TreeGrafter"/>
</dbReference>
<evidence type="ECO:0000313" key="13">
    <source>
        <dbReference type="Proteomes" id="UP000292362"/>
    </source>
</evidence>
<comment type="function">
    <text evidence="7">In the cytoplasm, catalyzes the conversion of glucose-6-phosphate to fructose-6-phosphate, the second step in glycolysis, and the reverse reaction during gluconeogenesis.</text>
</comment>
<dbReference type="STRING" id="1176355.A0A4Q9L9X4"/>
<evidence type="ECO:0000256" key="6">
    <source>
        <dbReference type="ARBA" id="ARBA00023235"/>
    </source>
</evidence>
<dbReference type="InterPro" id="IPR035482">
    <property type="entry name" value="SIS_PGI_2"/>
</dbReference>